<dbReference type="Proteomes" id="UP000260351">
    <property type="component" value="Unassembled WGS sequence"/>
</dbReference>
<dbReference type="Pfam" id="PF04325">
    <property type="entry name" value="DUF465"/>
    <property type="match status" value="1"/>
</dbReference>
<organism evidence="2 3">
    <name type="scientific">Wenzhouxiangella sediminis</name>
    <dbReference type="NCBI Taxonomy" id="1792836"/>
    <lineage>
        <taxon>Bacteria</taxon>
        <taxon>Pseudomonadati</taxon>
        <taxon>Pseudomonadota</taxon>
        <taxon>Gammaproteobacteria</taxon>
        <taxon>Chromatiales</taxon>
        <taxon>Wenzhouxiangellaceae</taxon>
        <taxon>Wenzhouxiangella</taxon>
    </lineage>
</organism>
<accession>A0A3E1K7E3</accession>
<dbReference type="RefSeq" id="WP_116651162.1">
    <property type="nucleotide sequence ID" value="NZ_QUZK01000041.1"/>
</dbReference>
<proteinExistence type="predicted"/>
<gene>
    <name evidence="2" type="ORF">DZC52_10865</name>
</gene>
<reference evidence="2 3" key="1">
    <citation type="submission" date="2018-08" db="EMBL/GenBank/DDBJ databases">
        <title>Wenzhouxiangella salilacus sp. nov., a novel bacterium isolated from a saline lake in Xinjiang Province, China.</title>
        <authorList>
            <person name="Han S."/>
        </authorList>
    </citation>
    <scope>NUCLEOTIDE SEQUENCE [LARGE SCALE GENOMIC DNA]</scope>
    <source>
        <strain evidence="2 3">XDB06</strain>
    </source>
</reference>
<dbReference type="AlphaFoldDB" id="A0A3E1K7E3"/>
<dbReference type="InterPro" id="IPR007420">
    <property type="entry name" value="DUF465"/>
</dbReference>
<evidence type="ECO:0000313" key="3">
    <source>
        <dbReference type="Proteomes" id="UP000260351"/>
    </source>
</evidence>
<dbReference type="Gene3D" id="6.10.280.50">
    <property type="match status" value="1"/>
</dbReference>
<keyword evidence="1" id="KW-0175">Coiled coil</keyword>
<sequence>MTHTPHELAEEFPEYAETIHQLKTTDAHFKKLAEEYHTVNRQVHRMETEVEAVSSDTEKQARERRLHLKDEIAEYLKQHAG</sequence>
<dbReference type="InterPro" id="IPR038444">
    <property type="entry name" value="DUF465_sf"/>
</dbReference>
<evidence type="ECO:0000313" key="2">
    <source>
        <dbReference type="EMBL" id="RFF29928.1"/>
    </source>
</evidence>
<evidence type="ECO:0000256" key="1">
    <source>
        <dbReference type="SAM" id="Coils"/>
    </source>
</evidence>
<comment type="caution">
    <text evidence="2">The sequence shown here is derived from an EMBL/GenBank/DDBJ whole genome shotgun (WGS) entry which is preliminary data.</text>
</comment>
<dbReference type="OrthoDB" id="1263265at2"/>
<protein>
    <submittedName>
        <fullName evidence="2">DUF465 domain-containing protein</fullName>
    </submittedName>
</protein>
<feature type="coiled-coil region" evidence="1">
    <location>
        <begin position="29"/>
        <end position="78"/>
    </location>
</feature>
<keyword evidence="3" id="KW-1185">Reference proteome</keyword>
<dbReference type="EMBL" id="QUZK01000041">
    <property type="protein sequence ID" value="RFF29928.1"/>
    <property type="molecule type" value="Genomic_DNA"/>
</dbReference>
<name>A0A3E1K7E3_9GAMM</name>